<evidence type="ECO:0000313" key="1">
    <source>
        <dbReference type="EMBL" id="CDW41556.1"/>
    </source>
</evidence>
<name>A0A0K2UV41_LEPSM</name>
<dbReference type="AlphaFoldDB" id="A0A0K2UV41"/>
<reference evidence="1" key="1">
    <citation type="submission" date="2014-05" db="EMBL/GenBank/DDBJ databases">
        <authorList>
            <person name="Chronopoulou M."/>
        </authorList>
    </citation>
    <scope>NUCLEOTIDE SEQUENCE</scope>
    <source>
        <tissue evidence="1">Whole organism</tissue>
    </source>
</reference>
<accession>A0A0K2UV41</accession>
<protein>
    <submittedName>
        <fullName evidence="1">Uncharacterized protein</fullName>
    </submittedName>
</protein>
<sequence length="30" mass="3623">MNMSYSVNLTSNYGRCINWRDEFLHQVLCQ</sequence>
<organism evidence="1">
    <name type="scientific">Lepeophtheirus salmonis</name>
    <name type="common">Salmon louse</name>
    <name type="synonym">Caligus salmonis</name>
    <dbReference type="NCBI Taxonomy" id="72036"/>
    <lineage>
        <taxon>Eukaryota</taxon>
        <taxon>Metazoa</taxon>
        <taxon>Ecdysozoa</taxon>
        <taxon>Arthropoda</taxon>
        <taxon>Crustacea</taxon>
        <taxon>Multicrustacea</taxon>
        <taxon>Hexanauplia</taxon>
        <taxon>Copepoda</taxon>
        <taxon>Siphonostomatoida</taxon>
        <taxon>Caligidae</taxon>
        <taxon>Lepeophtheirus</taxon>
    </lineage>
</organism>
<dbReference type="EMBL" id="HACA01024195">
    <property type="protein sequence ID" value="CDW41556.1"/>
    <property type="molecule type" value="Transcribed_RNA"/>
</dbReference>
<proteinExistence type="predicted"/>